<accession>A0A0A3Z9P2</accession>
<evidence type="ECO:0000313" key="2">
    <source>
        <dbReference type="Proteomes" id="UP000030351"/>
    </source>
</evidence>
<protein>
    <submittedName>
        <fullName evidence="1">Uncharacterized protein</fullName>
    </submittedName>
</protein>
<name>A0A0A3Z9P2_9GAMM</name>
<keyword evidence="2" id="KW-1185">Reference proteome</keyword>
<reference evidence="1 2" key="1">
    <citation type="submission" date="2014-10" db="EMBL/GenBank/DDBJ databases">
        <title>Genome sequence of Erwinia typographi M043b.</title>
        <authorList>
            <person name="Chan K.-G."/>
            <person name="Tan W.-S."/>
        </authorList>
    </citation>
    <scope>NUCLEOTIDE SEQUENCE [LARGE SCALE GENOMIC DNA]</scope>
    <source>
        <strain evidence="1 2">M043b</strain>
    </source>
</reference>
<evidence type="ECO:0000313" key="1">
    <source>
        <dbReference type="EMBL" id="KGT94366.1"/>
    </source>
</evidence>
<dbReference type="STRING" id="371042.NG99_09440"/>
<organism evidence="1 2">
    <name type="scientific">Erwinia typographi</name>
    <dbReference type="NCBI Taxonomy" id="371042"/>
    <lineage>
        <taxon>Bacteria</taxon>
        <taxon>Pseudomonadati</taxon>
        <taxon>Pseudomonadota</taxon>
        <taxon>Gammaproteobacteria</taxon>
        <taxon>Enterobacterales</taxon>
        <taxon>Erwiniaceae</taxon>
        <taxon>Erwinia</taxon>
    </lineage>
</organism>
<comment type="caution">
    <text evidence="1">The sequence shown here is derived from an EMBL/GenBank/DDBJ whole genome shotgun (WGS) entry which is preliminary data.</text>
</comment>
<gene>
    <name evidence="1" type="ORF">NG99_09440</name>
</gene>
<sequence length="61" mass="6596">MFVRLKKLTRNHTGGTGKTQGNVAAGGKLFGSLAPGRRGIACYPKDIMALAKKRRQRVALK</sequence>
<proteinExistence type="predicted"/>
<dbReference type="AlphaFoldDB" id="A0A0A3Z9P2"/>
<dbReference type="Proteomes" id="UP000030351">
    <property type="component" value="Unassembled WGS sequence"/>
</dbReference>
<dbReference type="EMBL" id="JRUQ01000028">
    <property type="protein sequence ID" value="KGT94366.1"/>
    <property type="molecule type" value="Genomic_DNA"/>
</dbReference>